<reference evidence="10" key="1">
    <citation type="journal article" date="2020" name="Phytopathology">
        <title>Genome Sequence Resources of Colletotrichum truncatum, C. plurivorum, C. musicola, and C. sojae: Four Species Pathogenic to Soybean (Glycine max).</title>
        <authorList>
            <person name="Rogerio F."/>
            <person name="Boufleur T.R."/>
            <person name="Ciampi-Guillardi M."/>
            <person name="Sukno S.A."/>
            <person name="Thon M.R."/>
            <person name="Massola Junior N.S."/>
            <person name="Baroncelli R."/>
        </authorList>
    </citation>
    <scope>NUCLEOTIDE SEQUENCE</scope>
    <source>
        <strain evidence="10">LFN0074</strain>
    </source>
</reference>
<dbReference type="SUPFAM" id="SSF57701">
    <property type="entry name" value="Zn2/Cys6 DNA-binding domain"/>
    <property type="match status" value="1"/>
</dbReference>
<sequence length="252" mass="28155">MVRELNNKNPRRIACTRCRARKKRCDHEVPTCGECKKSGSECVQFGTRRFGSFATVPIAYLQQLESQLSRARNSQRTDDGLPNEGLDLQDADDGAGFVDENDYTFPFVNAGNQRQSLSCPEGSTADTDSASNDMRLEDHLDPSLGPYRTLPDIQHGLSEPASPLSGASDLRPHTRSSANSVSGASAPAGRDTVLSIGEDWLDHYAHTYFRHVQPQWLFVDEEAWRKSYATWKRAPREVMPSHKFLMQLLLAV</sequence>
<keyword evidence="3" id="KW-0862">Zinc</keyword>
<evidence type="ECO:0000259" key="9">
    <source>
        <dbReference type="PROSITE" id="PS50048"/>
    </source>
</evidence>
<keyword evidence="2" id="KW-0479">Metal-binding</keyword>
<dbReference type="Proteomes" id="UP000639643">
    <property type="component" value="Unassembled WGS sequence"/>
</dbReference>
<evidence type="ECO:0000256" key="4">
    <source>
        <dbReference type="ARBA" id="ARBA00023015"/>
    </source>
</evidence>
<comment type="subcellular location">
    <subcellularLocation>
        <location evidence="1">Nucleus</location>
    </subcellularLocation>
</comment>
<dbReference type="PANTHER" id="PTHR47782:SF7">
    <property type="entry name" value="PROTEIN STB5"/>
    <property type="match status" value="1"/>
</dbReference>
<organism evidence="10 11">
    <name type="scientific">Colletotrichum musicola</name>
    <dbReference type="NCBI Taxonomy" id="2175873"/>
    <lineage>
        <taxon>Eukaryota</taxon>
        <taxon>Fungi</taxon>
        <taxon>Dikarya</taxon>
        <taxon>Ascomycota</taxon>
        <taxon>Pezizomycotina</taxon>
        <taxon>Sordariomycetes</taxon>
        <taxon>Hypocreomycetidae</taxon>
        <taxon>Glomerellales</taxon>
        <taxon>Glomerellaceae</taxon>
        <taxon>Colletotrichum</taxon>
        <taxon>Colletotrichum orchidearum species complex</taxon>
    </lineage>
</organism>
<evidence type="ECO:0000256" key="5">
    <source>
        <dbReference type="ARBA" id="ARBA00023125"/>
    </source>
</evidence>
<accession>A0A8H6IR77</accession>
<dbReference type="InterPro" id="IPR052202">
    <property type="entry name" value="Yeast_MetPath_Reg"/>
</dbReference>
<dbReference type="Gene3D" id="4.10.240.10">
    <property type="entry name" value="Zn(2)-C6 fungal-type DNA-binding domain"/>
    <property type="match status" value="1"/>
</dbReference>
<proteinExistence type="predicted"/>
<feature type="non-terminal residue" evidence="10">
    <location>
        <position position="252"/>
    </location>
</feature>
<comment type="caution">
    <text evidence="10">The sequence shown here is derived from an EMBL/GenBank/DDBJ whole genome shotgun (WGS) entry which is preliminary data.</text>
</comment>
<dbReference type="CDD" id="cd12148">
    <property type="entry name" value="fungal_TF_MHR"/>
    <property type="match status" value="1"/>
</dbReference>
<keyword evidence="7" id="KW-0539">Nucleus</keyword>
<evidence type="ECO:0000256" key="8">
    <source>
        <dbReference type="SAM" id="MobiDB-lite"/>
    </source>
</evidence>
<dbReference type="PROSITE" id="PS00463">
    <property type="entry name" value="ZN2_CY6_FUNGAL_1"/>
    <property type="match status" value="1"/>
</dbReference>
<evidence type="ECO:0000256" key="1">
    <source>
        <dbReference type="ARBA" id="ARBA00004123"/>
    </source>
</evidence>
<keyword evidence="11" id="KW-1185">Reference proteome</keyword>
<dbReference type="Pfam" id="PF00172">
    <property type="entry name" value="Zn_clus"/>
    <property type="match status" value="1"/>
</dbReference>
<keyword evidence="4" id="KW-0805">Transcription regulation</keyword>
<dbReference type="AlphaFoldDB" id="A0A8H6IR77"/>
<evidence type="ECO:0000313" key="11">
    <source>
        <dbReference type="Proteomes" id="UP000639643"/>
    </source>
</evidence>
<dbReference type="GO" id="GO:0000981">
    <property type="term" value="F:DNA-binding transcription factor activity, RNA polymerase II-specific"/>
    <property type="evidence" value="ECO:0007669"/>
    <property type="project" value="InterPro"/>
</dbReference>
<keyword evidence="6" id="KW-0804">Transcription</keyword>
<protein>
    <submittedName>
        <fullName evidence="10">Binuclear zinc transcription factor</fullName>
    </submittedName>
</protein>
<dbReference type="EMBL" id="WIGM01001639">
    <property type="protein sequence ID" value="KAF6792370.1"/>
    <property type="molecule type" value="Genomic_DNA"/>
</dbReference>
<evidence type="ECO:0000256" key="6">
    <source>
        <dbReference type="ARBA" id="ARBA00023163"/>
    </source>
</evidence>
<dbReference type="GO" id="GO:0043565">
    <property type="term" value="F:sequence-specific DNA binding"/>
    <property type="evidence" value="ECO:0007669"/>
    <property type="project" value="TreeGrafter"/>
</dbReference>
<dbReference type="CDD" id="cd00067">
    <property type="entry name" value="GAL4"/>
    <property type="match status" value="1"/>
</dbReference>
<dbReference type="SMART" id="SM00066">
    <property type="entry name" value="GAL4"/>
    <property type="match status" value="1"/>
</dbReference>
<dbReference type="GO" id="GO:0005634">
    <property type="term" value="C:nucleus"/>
    <property type="evidence" value="ECO:0007669"/>
    <property type="project" value="UniProtKB-SubCell"/>
</dbReference>
<keyword evidence="5" id="KW-0238">DNA-binding</keyword>
<evidence type="ECO:0000256" key="3">
    <source>
        <dbReference type="ARBA" id="ARBA00022833"/>
    </source>
</evidence>
<dbReference type="PROSITE" id="PS50048">
    <property type="entry name" value="ZN2_CY6_FUNGAL_2"/>
    <property type="match status" value="1"/>
</dbReference>
<evidence type="ECO:0000256" key="2">
    <source>
        <dbReference type="ARBA" id="ARBA00022723"/>
    </source>
</evidence>
<evidence type="ECO:0000256" key="7">
    <source>
        <dbReference type="ARBA" id="ARBA00023242"/>
    </source>
</evidence>
<gene>
    <name evidence="10" type="ORF">CMUS01_16158</name>
</gene>
<feature type="domain" description="Zn(2)-C6 fungal-type" evidence="9">
    <location>
        <begin position="14"/>
        <end position="44"/>
    </location>
</feature>
<name>A0A8H6IR77_9PEZI</name>
<dbReference type="GO" id="GO:0008270">
    <property type="term" value="F:zinc ion binding"/>
    <property type="evidence" value="ECO:0007669"/>
    <property type="project" value="InterPro"/>
</dbReference>
<dbReference type="InterPro" id="IPR036864">
    <property type="entry name" value="Zn2-C6_fun-type_DNA-bd_sf"/>
</dbReference>
<dbReference type="PANTHER" id="PTHR47782">
    <property type="entry name" value="ZN(II)2CYS6 TRANSCRIPTION FACTOR (EUROFUNG)-RELATED"/>
    <property type="match status" value="1"/>
</dbReference>
<dbReference type="GO" id="GO:0045944">
    <property type="term" value="P:positive regulation of transcription by RNA polymerase II"/>
    <property type="evidence" value="ECO:0007669"/>
    <property type="project" value="TreeGrafter"/>
</dbReference>
<evidence type="ECO:0000313" key="10">
    <source>
        <dbReference type="EMBL" id="KAF6792370.1"/>
    </source>
</evidence>
<dbReference type="InterPro" id="IPR001138">
    <property type="entry name" value="Zn2Cys6_DnaBD"/>
</dbReference>
<feature type="region of interest" description="Disordered" evidence="8">
    <location>
        <begin position="114"/>
        <end position="188"/>
    </location>
</feature>